<sequence>MMTKLRGEGSSLQKLNDFTGHASGSAIVDVFYNKPIARDIGALILKNSKIFNHVHDLIHLLPTSDGDKFKETLRDLSIQCSSLRENVIKKFLCVLVLQAIGIVNVNNNDEKAIMEAGTTELCSLFEMKSGNEENQISIEMILVWTFGIPHQLRYRNKASEELICKSRICSANKITTSAMKGGIMSEQLFNISDDVNKLSKEEDNEIARLGFSFNHA</sequence>
<dbReference type="OrthoDB" id="7699712at2759"/>
<accession>A0A5J4V277</accession>
<name>A0A5J4V277_9EUKA</name>
<proteinExistence type="predicted"/>
<evidence type="ECO:0000313" key="1">
    <source>
        <dbReference type="EMBL" id="KAA6377046.1"/>
    </source>
</evidence>
<dbReference type="AlphaFoldDB" id="A0A5J4V277"/>
<comment type="caution">
    <text evidence="1">The sequence shown here is derived from an EMBL/GenBank/DDBJ whole genome shotgun (WGS) entry which is preliminary data.</text>
</comment>
<dbReference type="EMBL" id="SNRW01010085">
    <property type="protein sequence ID" value="KAA6377046.1"/>
    <property type="molecule type" value="Genomic_DNA"/>
</dbReference>
<organism evidence="1 2">
    <name type="scientific">Streblomastix strix</name>
    <dbReference type="NCBI Taxonomy" id="222440"/>
    <lineage>
        <taxon>Eukaryota</taxon>
        <taxon>Metamonada</taxon>
        <taxon>Preaxostyla</taxon>
        <taxon>Oxymonadida</taxon>
        <taxon>Streblomastigidae</taxon>
        <taxon>Streblomastix</taxon>
    </lineage>
</organism>
<evidence type="ECO:0000313" key="2">
    <source>
        <dbReference type="Proteomes" id="UP000324800"/>
    </source>
</evidence>
<reference evidence="1 2" key="1">
    <citation type="submission" date="2019-03" db="EMBL/GenBank/DDBJ databases">
        <title>Single cell metagenomics reveals metabolic interactions within the superorganism composed of flagellate Streblomastix strix and complex community of Bacteroidetes bacteria on its surface.</title>
        <authorList>
            <person name="Treitli S.C."/>
            <person name="Kolisko M."/>
            <person name="Husnik F."/>
            <person name="Keeling P."/>
            <person name="Hampl V."/>
        </authorList>
    </citation>
    <scope>NUCLEOTIDE SEQUENCE [LARGE SCALE GENOMIC DNA]</scope>
    <source>
        <strain evidence="1">ST1C</strain>
    </source>
</reference>
<protein>
    <submittedName>
        <fullName evidence="1">Uncharacterized protein</fullName>
    </submittedName>
</protein>
<dbReference type="Proteomes" id="UP000324800">
    <property type="component" value="Unassembled WGS sequence"/>
</dbReference>
<gene>
    <name evidence="1" type="ORF">EZS28_027427</name>
</gene>